<dbReference type="Gene3D" id="3.30.450.40">
    <property type="match status" value="1"/>
</dbReference>
<comment type="caution">
    <text evidence="2">The sequence shown here is derived from an EMBL/GenBank/DDBJ whole genome shotgun (WGS) entry which is preliminary data.</text>
</comment>
<reference evidence="2 3" key="1">
    <citation type="submission" date="2018-04" db="EMBL/GenBank/DDBJ databases">
        <title>Massilia violaceinigra sp. nov., a novel purple-pigmented bacterium isolated from Tianshan glacier, Xinjiang, China.</title>
        <authorList>
            <person name="Wang H."/>
        </authorList>
    </citation>
    <scope>NUCLEOTIDE SEQUENCE [LARGE SCALE GENOMIC DNA]</scope>
    <source>
        <strain evidence="2 3">B448-2</strain>
    </source>
</reference>
<keyword evidence="2" id="KW-0808">Transferase</keyword>
<organism evidence="2 3">
    <name type="scientific">Massilia glaciei</name>
    <dbReference type="NCBI Taxonomy" id="1524097"/>
    <lineage>
        <taxon>Bacteria</taxon>
        <taxon>Pseudomonadati</taxon>
        <taxon>Pseudomonadota</taxon>
        <taxon>Betaproteobacteria</taxon>
        <taxon>Burkholderiales</taxon>
        <taxon>Oxalobacteraceae</taxon>
        <taxon>Telluria group</taxon>
        <taxon>Massilia</taxon>
    </lineage>
</organism>
<evidence type="ECO:0000259" key="1">
    <source>
        <dbReference type="SMART" id="SM00065"/>
    </source>
</evidence>
<keyword evidence="2" id="KW-0418">Kinase</keyword>
<dbReference type="RefSeq" id="WP_106757126.1">
    <property type="nucleotide sequence ID" value="NZ_PXWF02000121.1"/>
</dbReference>
<dbReference type="InterPro" id="IPR003018">
    <property type="entry name" value="GAF"/>
</dbReference>
<protein>
    <submittedName>
        <fullName evidence="2">Histidine kinase</fullName>
    </submittedName>
</protein>
<dbReference type="PANTHER" id="PTHR43102:SF2">
    <property type="entry name" value="GAF DOMAIN-CONTAINING PROTEIN"/>
    <property type="match status" value="1"/>
</dbReference>
<accession>A0A2U2HNF9</accession>
<evidence type="ECO:0000313" key="3">
    <source>
        <dbReference type="Proteomes" id="UP000241421"/>
    </source>
</evidence>
<dbReference type="SUPFAM" id="SSF55781">
    <property type="entry name" value="GAF domain-like"/>
    <property type="match status" value="1"/>
</dbReference>
<dbReference type="GO" id="GO:0016301">
    <property type="term" value="F:kinase activity"/>
    <property type="evidence" value="ECO:0007669"/>
    <property type="project" value="UniProtKB-KW"/>
</dbReference>
<dbReference type="OrthoDB" id="5571399at2"/>
<proteinExistence type="predicted"/>
<dbReference type="Pfam" id="PF01590">
    <property type="entry name" value="GAF"/>
    <property type="match status" value="1"/>
</dbReference>
<dbReference type="SMART" id="SM00065">
    <property type="entry name" value="GAF"/>
    <property type="match status" value="1"/>
</dbReference>
<dbReference type="PANTHER" id="PTHR43102">
    <property type="entry name" value="SLR1143 PROTEIN"/>
    <property type="match status" value="1"/>
</dbReference>
<name>A0A2U2HNF9_9BURK</name>
<dbReference type="Proteomes" id="UP000241421">
    <property type="component" value="Unassembled WGS sequence"/>
</dbReference>
<gene>
    <name evidence="2" type="ORF">C7C56_009165</name>
</gene>
<dbReference type="InterPro" id="IPR029016">
    <property type="entry name" value="GAF-like_dom_sf"/>
</dbReference>
<keyword evidence="3" id="KW-1185">Reference proteome</keyword>
<feature type="domain" description="GAF" evidence="1">
    <location>
        <begin position="26"/>
        <end position="166"/>
    </location>
</feature>
<sequence>MIPAPIPENDQQRVAALHALLILDTPPEERFDRIVAFAATELEMPTVLVSLVDADRQWFKSSIGMDVCETPRSISFCGHAIAGRDIFIVPDTRADARFADNPLVAGAPFIRFYAGAPLILSSGHAVGTFCVLDTKTRVLDPIELFIMSDLRNLIVNELEASKTNTA</sequence>
<dbReference type="AlphaFoldDB" id="A0A2U2HNF9"/>
<evidence type="ECO:0000313" key="2">
    <source>
        <dbReference type="EMBL" id="PWF49040.1"/>
    </source>
</evidence>
<dbReference type="EMBL" id="PXWF02000121">
    <property type="protein sequence ID" value="PWF49040.1"/>
    <property type="molecule type" value="Genomic_DNA"/>
</dbReference>